<organism evidence="1 2">
    <name type="scientific">Vagococcus fluvialis</name>
    <dbReference type="NCBI Taxonomy" id="2738"/>
    <lineage>
        <taxon>Bacteria</taxon>
        <taxon>Bacillati</taxon>
        <taxon>Bacillota</taxon>
        <taxon>Bacilli</taxon>
        <taxon>Lactobacillales</taxon>
        <taxon>Enterococcaceae</taxon>
        <taxon>Vagococcus</taxon>
    </lineage>
</organism>
<keyword evidence="2" id="KW-1185">Reference proteome</keyword>
<dbReference type="RefSeq" id="WP_114289691.1">
    <property type="nucleotide sequence ID" value="NZ_NGJX01000006.1"/>
</dbReference>
<comment type="caution">
    <text evidence="1">The sequence shown here is derived from an EMBL/GenBank/DDBJ whole genome shotgun (WGS) entry which is preliminary data.</text>
</comment>
<dbReference type="InterPro" id="IPR010282">
    <property type="entry name" value="Uncharacterised_HutD/Ves"/>
</dbReference>
<dbReference type="EMBL" id="NGJX01000006">
    <property type="protein sequence ID" value="RSU01814.1"/>
    <property type="molecule type" value="Genomic_DNA"/>
</dbReference>
<accession>A0A369AYV6</accession>
<dbReference type="Proteomes" id="UP000288197">
    <property type="component" value="Unassembled WGS sequence"/>
</dbReference>
<dbReference type="SUPFAM" id="SSF51182">
    <property type="entry name" value="RmlC-like cupins"/>
    <property type="match status" value="1"/>
</dbReference>
<dbReference type="OrthoDB" id="9786443at2"/>
<dbReference type="PANTHER" id="PTHR37943:SF1">
    <property type="entry name" value="PROTEIN VES"/>
    <property type="match status" value="1"/>
</dbReference>
<dbReference type="GeneID" id="63146481"/>
<evidence type="ECO:0000313" key="2">
    <source>
        <dbReference type="Proteomes" id="UP000288197"/>
    </source>
</evidence>
<dbReference type="Pfam" id="PF05962">
    <property type="entry name" value="HutD"/>
    <property type="match status" value="1"/>
</dbReference>
<evidence type="ECO:0000313" key="1">
    <source>
        <dbReference type="EMBL" id="RSU01814.1"/>
    </source>
</evidence>
<name>A0A369AYV6_9ENTE</name>
<proteinExistence type="predicted"/>
<dbReference type="Gene3D" id="2.60.120.10">
    <property type="entry name" value="Jelly Rolls"/>
    <property type="match status" value="1"/>
</dbReference>
<gene>
    <name evidence="1" type="ORF">CBF32_07410</name>
</gene>
<reference evidence="1 2" key="1">
    <citation type="submission" date="2017-05" db="EMBL/GenBank/DDBJ databases">
        <title>Vagococcus spp. assemblies.</title>
        <authorList>
            <person name="Gulvik C.A."/>
        </authorList>
    </citation>
    <scope>NUCLEOTIDE SEQUENCE [LARGE SCALE GENOMIC DNA]</scope>
    <source>
        <strain evidence="1 2">NCFB 2497</strain>
    </source>
</reference>
<dbReference type="InterPro" id="IPR014710">
    <property type="entry name" value="RmlC-like_jellyroll"/>
</dbReference>
<dbReference type="InterPro" id="IPR011051">
    <property type="entry name" value="RmlC_Cupin_sf"/>
</dbReference>
<dbReference type="AlphaFoldDB" id="A0A369AYV6"/>
<protein>
    <submittedName>
        <fullName evidence="1">Uncharacterized protein</fullName>
    </submittedName>
</protein>
<dbReference type="PANTHER" id="PTHR37943">
    <property type="entry name" value="PROTEIN VES"/>
    <property type="match status" value="1"/>
</dbReference>
<sequence length="199" mass="22571">MKIIIISEADYKTSTWSGGETTELFLFPPNGDYAKREFDFRLSTATVELEESDFTSLPGFERLIMSLDNSLELHHRNVDKLRVVELEPFEVDQFSGSDLTKSFGKCQDFNLIYANGYKGNMKTKYSGDVTQILSGVTCIYYALKSAELKIKTEELEQQIKINTGELLVLSELKTTTNIEINSDNKKSEPLVIEVNINRS</sequence>